<dbReference type="InterPro" id="IPR001568">
    <property type="entry name" value="RNase_T2-like"/>
</dbReference>
<dbReference type="InterPro" id="IPR036430">
    <property type="entry name" value="RNase_T2-like_sf"/>
</dbReference>
<protein>
    <submittedName>
        <fullName evidence="3">Putative physarum polycephalum ribonuclease</fullName>
        <ecNumber evidence="3">3.1.26.1</ecNumber>
    </submittedName>
</protein>
<name>A0A396J3H7_MEDTR</name>
<dbReference type="GO" id="GO:0003723">
    <property type="term" value="F:RNA binding"/>
    <property type="evidence" value="ECO:0007669"/>
    <property type="project" value="InterPro"/>
</dbReference>
<reference evidence="3" key="1">
    <citation type="journal article" date="2018" name="Nat. Plants">
        <title>Whole-genome landscape of Medicago truncatula symbiotic genes.</title>
        <authorList>
            <person name="Pecrix Y."/>
            <person name="Gamas P."/>
            <person name="Carrere S."/>
        </authorList>
    </citation>
    <scope>NUCLEOTIDE SEQUENCE</scope>
    <source>
        <tissue evidence="3">Leaves</tissue>
    </source>
</reference>
<accession>A0A396J3H7</accession>
<sequence>MVLESKFFLPLLFYKIDSLKSDLSIAWPSIYGDDDAFWAKQWEKHGICSTFKQYEYFKHALELWKAHNITSLLEEKGITPGACYDYQHINTTILAEIGSVPHITCEGSTYLAEIHLCFDAATATQFVSCSPFAQSNCMGKKGMNKISFER</sequence>
<proteinExistence type="inferred from homology"/>
<dbReference type="AlphaFoldDB" id="A0A396J3H7"/>
<dbReference type="PANTHER" id="PTHR11240:SF22">
    <property type="entry name" value="RIBONUCLEASE T2"/>
    <property type="match status" value="1"/>
</dbReference>
<comment type="similarity">
    <text evidence="1 2">Belongs to the RNase T2 family.</text>
</comment>
<organism evidence="3">
    <name type="scientific">Medicago truncatula</name>
    <name type="common">Barrel medic</name>
    <name type="synonym">Medicago tribuloides</name>
    <dbReference type="NCBI Taxonomy" id="3880"/>
    <lineage>
        <taxon>Eukaryota</taxon>
        <taxon>Viridiplantae</taxon>
        <taxon>Streptophyta</taxon>
        <taxon>Embryophyta</taxon>
        <taxon>Tracheophyta</taxon>
        <taxon>Spermatophyta</taxon>
        <taxon>Magnoliopsida</taxon>
        <taxon>eudicotyledons</taxon>
        <taxon>Gunneridae</taxon>
        <taxon>Pentapetalae</taxon>
        <taxon>rosids</taxon>
        <taxon>fabids</taxon>
        <taxon>Fabales</taxon>
        <taxon>Fabaceae</taxon>
        <taxon>Papilionoideae</taxon>
        <taxon>50 kb inversion clade</taxon>
        <taxon>NPAAA clade</taxon>
        <taxon>Hologalegina</taxon>
        <taxon>IRL clade</taxon>
        <taxon>Trifolieae</taxon>
        <taxon>Medicago</taxon>
    </lineage>
</organism>
<gene>
    <name evidence="3" type="ORF">MtrunA17_Chr2g0287561</name>
</gene>
<dbReference type="Gene3D" id="3.90.730.10">
    <property type="entry name" value="Ribonuclease T2-like"/>
    <property type="match status" value="1"/>
</dbReference>
<dbReference type="EMBL" id="PSQE01000002">
    <property type="protein sequence ID" value="RHN72430.1"/>
    <property type="molecule type" value="Genomic_DNA"/>
</dbReference>
<dbReference type="GO" id="GO:0033897">
    <property type="term" value="F:ribonuclease T2 activity"/>
    <property type="evidence" value="ECO:0007669"/>
    <property type="project" value="InterPro"/>
</dbReference>
<evidence type="ECO:0000256" key="1">
    <source>
        <dbReference type="ARBA" id="ARBA00007469"/>
    </source>
</evidence>
<dbReference type="SUPFAM" id="SSF55895">
    <property type="entry name" value="Ribonuclease Rh-like"/>
    <property type="match status" value="1"/>
</dbReference>
<dbReference type="Proteomes" id="UP000265566">
    <property type="component" value="Chromosome 2"/>
</dbReference>
<dbReference type="Pfam" id="PF00445">
    <property type="entry name" value="Ribonuclease_T2"/>
    <property type="match status" value="1"/>
</dbReference>
<keyword evidence="3" id="KW-0378">Hydrolase</keyword>
<dbReference type="Gramene" id="rna8139">
    <property type="protein sequence ID" value="RHN72430.1"/>
    <property type="gene ID" value="gene8139"/>
</dbReference>
<evidence type="ECO:0000256" key="2">
    <source>
        <dbReference type="RuleBase" id="RU004328"/>
    </source>
</evidence>
<comment type="caution">
    <text evidence="3">The sequence shown here is derived from an EMBL/GenBank/DDBJ whole genome shotgun (WGS) entry which is preliminary data.</text>
</comment>
<evidence type="ECO:0000313" key="3">
    <source>
        <dbReference type="EMBL" id="RHN72430.1"/>
    </source>
</evidence>
<dbReference type="PANTHER" id="PTHR11240">
    <property type="entry name" value="RIBONUCLEASE T2"/>
    <property type="match status" value="1"/>
</dbReference>
<dbReference type="GO" id="GO:0008419">
    <property type="term" value="F:RNA lariat debranching enzyme activity"/>
    <property type="evidence" value="ECO:0007669"/>
    <property type="project" value="UniProtKB-EC"/>
</dbReference>
<dbReference type="EC" id="3.1.26.1" evidence="3"/>